<evidence type="ECO:0000256" key="2">
    <source>
        <dbReference type="ARBA" id="ARBA00022723"/>
    </source>
</evidence>
<keyword evidence="13" id="KW-1185">Reference proteome</keyword>
<dbReference type="PROSITE" id="PS00344">
    <property type="entry name" value="GATA_ZN_FINGER_1"/>
    <property type="match status" value="1"/>
</dbReference>
<evidence type="ECO:0000256" key="1">
    <source>
        <dbReference type="ARBA" id="ARBA00005694"/>
    </source>
</evidence>
<dbReference type="GO" id="GO:0006355">
    <property type="term" value="P:regulation of DNA-templated transcription"/>
    <property type="evidence" value="ECO:0007669"/>
    <property type="project" value="InterPro"/>
</dbReference>
<dbReference type="InterPro" id="IPR000679">
    <property type="entry name" value="Znf_GATA"/>
</dbReference>
<dbReference type="InterPro" id="IPR051140">
    <property type="entry name" value="GATA_TF"/>
</dbReference>
<evidence type="ECO:0000256" key="4">
    <source>
        <dbReference type="ARBA" id="ARBA00022833"/>
    </source>
</evidence>
<dbReference type="Gene3D" id="3.30.50.10">
    <property type="entry name" value="Erythroid Transcription Factor GATA-1, subunit A"/>
    <property type="match status" value="1"/>
</dbReference>
<dbReference type="PROSITE" id="PS50114">
    <property type="entry name" value="GATA_ZN_FINGER_2"/>
    <property type="match status" value="1"/>
</dbReference>
<keyword evidence="8" id="KW-0804">Transcription</keyword>
<name>A0AAD8NK06_TARER</name>
<keyword evidence="2" id="KW-0479">Metal-binding</keyword>
<feature type="domain" description="GATA-type" evidence="11">
    <location>
        <begin position="274"/>
        <end position="310"/>
    </location>
</feature>
<dbReference type="EMBL" id="JAUHHV010000009">
    <property type="protein sequence ID" value="KAK1411767.1"/>
    <property type="molecule type" value="Genomic_DNA"/>
</dbReference>
<dbReference type="GO" id="GO:0030154">
    <property type="term" value="P:cell differentiation"/>
    <property type="evidence" value="ECO:0007669"/>
    <property type="project" value="TreeGrafter"/>
</dbReference>
<dbReference type="AlphaFoldDB" id="A0AAD8NK06"/>
<keyword evidence="4" id="KW-0862">Zinc</keyword>
<evidence type="ECO:0000256" key="9">
    <source>
        <dbReference type="PROSITE-ProRule" id="PRU00094"/>
    </source>
</evidence>
<dbReference type="PANTHER" id="PTHR45658">
    <property type="entry name" value="GATA TRANSCRIPTION FACTOR"/>
    <property type="match status" value="1"/>
</dbReference>
<dbReference type="FunFam" id="3.30.50.10:FF:000018">
    <property type="entry name" value="GATA transcription factor"/>
    <property type="match status" value="1"/>
</dbReference>
<feature type="compositionally biased region" description="Polar residues" evidence="10">
    <location>
        <begin position="235"/>
        <end position="252"/>
    </location>
</feature>
<evidence type="ECO:0000256" key="8">
    <source>
        <dbReference type="ARBA" id="ARBA00023163"/>
    </source>
</evidence>
<comment type="similarity">
    <text evidence="1">Belongs to the type IV zinc-finger family. Class A subfamily.</text>
</comment>
<dbReference type="SMART" id="SM00401">
    <property type="entry name" value="ZnF_GATA"/>
    <property type="match status" value="1"/>
</dbReference>
<evidence type="ECO:0000256" key="5">
    <source>
        <dbReference type="ARBA" id="ARBA00023015"/>
    </source>
</evidence>
<proteinExistence type="inferred from homology"/>
<evidence type="ECO:0000256" key="3">
    <source>
        <dbReference type="ARBA" id="ARBA00022771"/>
    </source>
</evidence>
<feature type="region of interest" description="Disordered" evidence="10">
    <location>
        <begin position="232"/>
        <end position="277"/>
    </location>
</feature>
<keyword evidence="6" id="KW-0238">DNA-binding</keyword>
<accession>A0AAD8NK06</accession>
<reference evidence="12" key="1">
    <citation type="journal article" date="2023" name="bioRxiv">
        <title>Improved chromosome-level genome assembly for marigold (Tagetes erecta).</title>
        <authorList>
            <person name="Jiang F."/>
            <person name="Yuan L."/>
            <person name="Wang S."/>
            <person name="Wang H."/>
            <person name="Xu D."/>
            <person name="Wang A."/>
            <person name="Fan W."/>
        </authorList>
    </citation>
    <scope>NUCLEOTIDE SEQUENCE</scope>
    <source>
        <strain evidence="12">WSJ</strain>
        <tissue evidence="12">Leaf</tissue>
    </source>
</reference>
<dbReference type="CDD" id="cd00202">
    <property type="entry name" value="ZnF_GATA"/>
    <property type="match status" value="1"/>
</dbReference>
<keyword evidence="3 9" id="KW-0863">Zinc-finger</keyword>
<evidence type="ECO:0000256" key="10">
    <source>
        <dbReference type="SAM" id="MobiDB-lite"/>
    </source>
</evidence>
<dbReference type="Pfam" id="PF00320">
    <property type="entry name" value="GATA"/>
    <property type="match status" value="1"/>
</dbReference>
<gene>
    <name evidence="12" type="ORF">QVD17_32485</name>
</gene>
<dbReference type="Proteomes" id="UP001229421">
    <property type="component" value="Unassembled WGS sequence"/>
</dbReference>
<dbReference type="InterPro" id="IPR013088">
    <property type="entry name" value="Znf_NHR/GATA"/>
</dbReference>
<evidence type="ECO:0000256" key="6">
    <source>
        <dbReference type="ARBA" id="ARBA00023125"/>
    </source>
</evidence>
<dbReference type="GO" id="GO:0005634">
    <property type="term" value="C:nucleus"/>
    <property type="evidence" value="ECO:0007669"/>
    <property type="project" value="TreeGrafter"/>
</dbReference>
<comment type="caution">
    <text evidence="12">The sequence shown here is derived from an EMBL/GenBank/DDBJ whole genome shotgun (WGS) entry which is preliminary data.</text>
</comment>
<dbReference type="GO" id="GO:0043565">
    <property type="term" value="F:sequence-specific DNA binding"/>
    <property type="evidence" value="ECO:0007669"/>
    <property type="project" value="InterPro"/>
</dbReference>
<keyword evidence="7" id="KW-0010">Activator</keyword>
<organism evidence="12 13">
    <name type="scientific">Tagetes erecta</name>
    <name type="common">African marigold</name>
    <dbReference type="NCBI Taxonomy" id="13708"/>
    <lineage>
        <taxon>Eukaryota</taxon>
        <taxon>Viridiplantae</taxon>
        <taxon>Streptophyta</taxon>
        <taxon>Embryophyta</taxon>
        <taxon>Tracheophyta</taxon>
        <taxon>Spermatophyta</taxon>
        <taxon>Magnoliopsida</taxon>
        <taxon>eudicotyledons</taxon>
        <taxon>Gunneridae</taxon>
        <taxon>Pentapetalae</taxon>
        <taxon>asterids</taxon>
        <taxon>campanulids</taxon>
        <taxon>Asterales</taxon>
        <taxon>Asteraceae</taxon>
        <taxon>Asteroideae</taxon>
        <taxon>Heliantheae alliance</taxon>
        <taxon>Tageteae</taxon>
        <taxon>Tagetes</taxon>
    </lineage>
</organism>
<evidence type="ECO:0000256" key="7">
    <source>
        <dbReference type="ARBA" id="ARBA00023159"/>
    </source>
</evidence>
<dbReference type="SUPFAM" id="SSF57716">
    <property type="entry name" value="Glucocorticoid receptor-like (DNA-binding domain)"/>
    <property type="match status" value="1"/>
</dbReference>
<evidence type="ECO:0000313" key="13">
    <source>
        <dbReference type="Proteomes" id="UP001229421"/>
    </source>
</evidence>
<protein>
    <recommendedName>
        <fullName evidence="11">GATA-type domain-containing protein</fullName>
    </recommendedName>
</protein>
<dbReference type="GO" id="GO:0008270">
    <property type="term" value="F:zinc ion binding"/>
    <property type="evidence" value="ECO:0007669"/>
    <property type="project" value="UniProtKB-KW"/>
</dbReference>
<evidence type="ECO:0000259" key="11">
    <source>
        <dbReference type="PROSITE" id="PS50114"/>
    </source>
</evidence>
<evidence type="ECO:0000313" key="12">
    <source>
        <dbReference type="EMBL" id="KAK1411767.1"/>
    </source>
</evidence>
<dbReference type="PANTHER" id="PTHR45658:SF18">
    <property type="entry name" value="PROTEIN GAT2"/>
    <property type="match status" value="1"/>
</dbReference>
<keyword evidence="5" id="KW-0805">Transcription regulation</keyword>
<sequence length="385" mass="43023">MLLCSDIRCEHPPSNANKPTLTSLHSSTLSSSLSNSFSTLPFFIISFHFISTQMEHQQFTPDKPHSDHFIIDDLLNFPSDDTLQPADHEPAFGVVGDMVNYAATSTDSSIVTTTVESSNSSADGGRRGLTDAQFSHDLCVPYDDMAELEWLSTFVEESFSSEDMEKLQLLSGVKSKHVDASKTHQFHQEIIDNQTNNPIFNTEVTVPAKARTKRSRGAPRNWTSRVIGLSEPSMGATSTMSSESETDITSSLIGKKTVKAPSKKKEVNDNESQNGEGRRCLHCATDKTPQWRTGPLGPKTLCNACGVRYKSGRLVPEYRPASSPTFVLTKHSNSHRKVLELRRQKEMQSAQQQPFFYHQNMLFDVPRGDEYLIHQHVGPDYRQLI</sequence>